<accession>A0ABP8FPP7</accession>
<feature type="transmembrane region" description="Helical" evidence="1">
    <location>
        <begin position="12"/>
        <end position="32"/>
    </location>
</feature>
<evidence type="ECO:0000313" key="2">
    <source>
        <dbReference type="EMBL" id="GAA4308499.1"/>
    </source>
</evidence>
<feature type="transmembrane region" description="Helical" evidence="1">
    <location>
        <begin position="76"/>
        <end position="97"/>
    </location>
</feature>
<feature type="transmembrane region" description="Helical" evidence="1">
    <location>
        <begin position="38"/>
        <end position="55"/>
    </location>
</feature>
<comment type="caution">
    <text evidence="2">The sequence shown here is derived from an EMBL/GenBank/DDBJ whole genome shotgun (WGS) entry which is preliminary data.</text>
</comment>
<reference evidence="3" key="1">
    <citation type="journal article" date="2019" name="Int. J. Syst. Evol. Microbiol.">
        <title>The Global Catalogue of Microorganisms (GCM) 10K type strain sequencing project: providing services to taxonomists for standard genome sequencing and annotation.</title>
        <authorList>
            <consortium name="The Broad Institute Genomics Platform"/>
            <consortium name="The Broad Institute Genome Sequencing Center for Infectious Disease"/>
            <person name="Wu L."/>
            <person name="Ma J."/>
        </authorList>
    </citation>
    <scope>NUCLEOTIDE SEQUENCE [LARGE SCALE GENOMIC DNA]</scope>
    <source>
        <strain evidence="3">JCM 17664</strain>
    </source>
</reference>
<keyword evidence="1" id="KW-1133">Transmembrane helix</keyword>
<evidence type="ECO:0000313" key="3">
    <source>
        <dbReference type="Proteomes" id="UP001501207"/>
    </source>
</evidence>
<evidence type="ECO:0008006" key="4">
    <source>
        <dbReference type="Google" id="ProtNLM"/>
    </source>
</evidence>
<sequence>MENTTATKMHISYAITISIILILVQVIGYVFGISQENWFGYINQVLLLIGVLMEVRSYGKSEAYTASFGKLFGSGFKTTLIITLIMLVFLVVFILLFPDVKSRALEIAREKMEHKQLSEEQIDQGLAFTSRFFMVFAIIGSIFFNLVTGIIGSLIGAAVTKKDAHPEMTGETPGENPPSGI</sequence>
<feature type="transmembrane region" description="Helical" evidence="1">
    <location>
        <begin position="132"/>
        <end position="159"/>
    </location>
</feature>
<protein>
    <recommendedName>
        <fullName evidence="4">DUF4199 domain-containing protein</fullName>
    </recommendedName>
</protein>
<keyword evidence="1" id="KW-0472">Membrane</keyword>
<organism evidence="2 3">
    <name type="scientific">Compostibacter hankyongensis</name>
    <dbReference type="NCBI Taxonomy" id="1007089"/>
    <lineage>
        <taxon>Bacteria</taxon>
        <taxon>Pseudomonadati</taxon>
        <taxon>Bacteroidota</taxon>
        <taxon>Chitinophagia</taxon>
        <taxon>Chitinophagales</taxon>
        <taxon>Chitinophagaceae</taxon>
        <taxon>Compostibacter</taxon>
    </lineage>
</organism>
<keyword evidence="1" id="KW-0812">Transmembrane</keyword>
<dbReference type="Pfam" id="PF13858">
    <property type="entry name" value="DUF4199"/>
    <property type="match status" value="1"/>
</dbReference>
<proteinExistence type="predicted"/>
<dbReference type="EMBL" id="BAABFN010000002">
    <property type="protein sequence ID" value="GAA4308499.1"/>
    <property type="molecule type" value="Genomic_DNA"/>
</dbReference>
<keyword evidence="3" id="KW-1185">Reference proteome</keyword>
<dbReference type="RefSeq" id="WP_344978009.1">
    <property type="nucleotide sequence ID" value="NZ_BAABFN010000002.1"/>
</dbReference>
<evidence type="ECO:0000256" key="1">
    <source>
        <dbReference type="SAM" id="Phobius"/>
    </source>
</evidence>
<name>A0ABP8FPP7_9BACT</name>
<dbReference type="Proteomes" id="UP001501207">
    <property type="component" value="Unassembled WGS sequence"/>
</dbReference>
<dbReference type="InterPro" id="IPR025250">
    <property type="entry name" value="DUF4199"/>
</dbReference>
<gene>
    <name evidence="2" type="ORF">GCM10023143_15870</name>
</gene>